<dbReference type="AlphaFoldDB" id="A0A3R9PD97"/>
<dbReference type="Proteomes" id="UP000277582">
    <property type="component" value="Unassembled WGS sequence"/>
</dbReference>
<gene>
    <name evidence="1" type="ORF">D6D85_11135</name>
</gene>
<proteinExistence type="predicted"/>
<reference evidence="1 2" key="1">
    <citation type="submission" date="2018-10" db="EMBL/GenBank/DDBJ databases">
        <title>Co-occurring genomic capacity for anaerobic methane metabolism and dissimilatory sulfite reduction discovered in the Korarchaeota.</title>
        <authorList>
            <person name="Mckay L.J."/>
            <person name="Dlakic M."/>
            <person name="Fields M.W."/>
            <person name="Delmont T.O."/>
            <person name="Eren A.M."/>
            <person name="Jay Z.J."/>
            <person name="Klingelsmith K.B."/>
            <person name="Rusch D.B."/>
            <person name="Inskeep W.P."/>
        </authorList>
    </citation>
    <scope>NUCLEOTIDE SEQUENCE [LARGE SCALE GENOMIC DNA]</scope>
    <source>
        <strain evidence="1 2">MDKW</strain>
    </source>
</reference>
<dbReference type="EMBL" id="RCOS01000126">
    <property type="protein sequence ID" value="RSN73204.1"/>
    <property type="molecule type" value="Genomic_DNA"/>
</dbReference>
<comment type="caution">
    <text evidence="1">The sequence shown here is derived from an EMBL/GenBank/DDBJ whole genome shotgun (WGS) entry which is preliminary data.</text>
</comment>
<accession>A0A3R9PD97</accession>
<sequence length="111" mass="12627">MSMEEKLKNELKALKRKAGITDDLEVVWAPDADSKLSGEVKGKTIYIYESEEEKAVNTLIHEVIDFLVSRALEPYVSLVNAMIKLLNDIAYKRKEETIETIARLLTSQEGR</sequence>
<evidence type="ECO:0000313" key="2">
    <source>
        <dbReference type="Proteomes" id="UP000277582"/>
    </source>
</evidence>
<dbReference type="RefSeq" id="WP_125672036.1">
    <property type="nucleotide sequence ID" value="NZ_RCOS01000126.1"/>
</dbReference>
<keyword evidence="2" id="KW-1185">Reference proteome</keyword>
<name>A0A3R9PD97_9CREN</name>
<organism evidence="1 2">
    <name type="scientific">Candidatus Methanodesulfokora washburnensis</name>
    <dbReference type="NCBI Taxonomy" id="2478471"/>
    <lineage>
        <taxon>Archaea</taxon>
        <taxon>Thermoproteota</taxon>
        <taxon>Candidatus Korarchaeia</taxon>
        <taxon>Candidatus Korarchaeia incertae sedis</taxon>
        <taxon>Candidatus Methanodesulfokora</taxon>
    </lineage>
</organism>
<protein>
    <submittedName>
        <fullName evidence="1">Uncharacterized protein</fullName>
    </submittedName>
</protein>
<evidence type="ECO:0000313" key="1">
    <source>
        <dbReference type="EMBL" id="RSN73204.1"/>
    </source>
</evidence>